<keyword evidence="5" id="KW-0804">Transcription</keyword>
<dbReference type="InterPro" id="IPR045125">
    <property type="entry name" value="Sub1/Tcp4-like"/>
</dbReference>
<dbReference type="Proteomes" id="UP000800041">
    <property type="component" value="Unassembled WGS sequence"/>
</dbReference>
<keyword evidence="6" id="KW-0539">Nucleus</keyword>
<gene>
    <name evidence="9" type="ORF">K402DRAFT_338160</name>
</gene>
<feature type="compositionally biased region" description="Basic and acidic residues" evidence="7">
    <location>
        <begin position="31"/>
        <end position="52"/>
    </location>
</feature>
<accession>A0A6G1GRD4</accession>
<dbReference type="EMBL" id="ML977174">
    <property type="protein sequence ID" value="KAF1983501.1"/>
    <property type="molecule type" value="Genomic_DNA"/>
</dbReference>
<dbReference type="SUPFAM" id="SSF54447">
    <property type="entry name" value="ssDNA-binding transcriptional regulator domain"/>
    <property type="match status" value="1"/>
</dbReference>
<dbReference type="InterPro" id="IPR003173">
    <property type="entry name" value="PC4_C"/>
</dbReference>
<proteinExistence type="inferred from homology"/>
<comment type="subcellular location">
    <subcellularLocation>
        <location evidence="1">Nucleus</location>
    </subcellularLocation>
</comment>
<dbReference type="PANTHER" id="PTHR13215">
    <property type="entry name" value="RNA POLYMERASE II TRANSCRIPTIONAL COACTIVATOR"/>
    <property type="match status" value="1"/>
</dbReference>
<keyword evidence="4" id="KW-0238">DNA-binding</keyword>
<comment type="similarity">
    <text evidence="2">Belongs to the transcriptional coactivator PC4 family.</text>
</comment>
<dbReference type="GO" id="GO:0060261">
    <property type="term" value="P:positive regulation of transcription initiation by RNA polymerase II"/>
    <property type="evidence" value="ECO:0007669"/>
    <property type="project" value="InterPro"/>
</dbReference>
<reference evidence="9" key="1">
    <citation type="journal article" date="2020" name="Stud. Mycol.">
        <title>101 Dothideomycetes genomes: a test case for predicting lifestyles and emergence of pathogens.</title>
        <authorList>
            <person name="Haridas S."/>
            <person name="Albert R."/>
            <person name="Binder M."/>
            <person name="Bloem J."/>
            <person name="Labutti K."/>
            <person name="Salamov A."/>
            <person name="Andreopoulos B."/>
            <person name="Baker S."/>
            <person name="Barry K."/>
            <person name="Bills G."/>
            <person name="Bluhm B."/>
            <person name="Cannon C."/>
            <person name="Castanera R."/>
            <person name="Culley D."/>
            <person name="Daum C."/>
            <person name="Ezra D."/>
            <person name="Gonzalez J."/>
            <person name="Henrissat B."/>
            <person name="Kuo A."/>
            <person name="Liang C."/>
            <person name="Lipzen A."/>
            <person name="Lutzoni F."/>
            <person name="Magnuson J."/>
            <person name="Mondo S."/>
            <person name="Nolan M."/>
            <person name="Ohm R."/>
            <person name="Pangilinan J."/>
            <person name="Park H.-J."/>
            <person name="Ramirez L."/>
            <person name="Alfaro M."/>
            <person name="Sun H."/>
            <person name="Tritt A."/>
            <person name="Yoshinaga Y."/>
            <person name="Zwiers L.-H."/>
            <person name="Turgeon B."/>
            <person name="Goodwin S."/>
            <person name="Spatafora J."/>
            <person name="Crous P."/>
            <person name="Grigoriev I."/>
        </authorList>
    </citation>
    <scope>NUCLEOTIDE SEQUENCE</scope>
    <source>
        <strain evidence="9">CBS 113979</strain>
    </source>
</reference>
<dbReference type="GO" id="GO:0003713">
    <property type="term" value="F:transcription coactivator activity"/>
    <property type="evidence" value="ECO:0007669"/>
    <property type="project" value="InterPro"/>
</dbReference>
<feature type="region of interest" description="Disordered" evidence="7">
    <location>
        <begin position="1"/>
        <end position="57"/>
    </location>
</feature>
<feature type="domain" description="Transcriptional coactivator p15 (PC4) C-terminal" evidence="8">
    <location>
        <begin position="59"/>
        <end position="109"/>
    </location>
</feature>
<evidence type="ECO:0000256" key="7">
    <source>
        <dbReference type="SAM" id="MobiDB-lite"/>
    </source>
</evidence>
<dbReference type="AlphaFoldDB" id="A0A6G1GRD4"/>
<evidence type="ECO:0000313" key="9">
    <source>
        <dbReference type="EMBL" id="KAF1983501.1"/>
    </source>
</evidence>
<protein>
    <submittedName>
        <fullName evidence="9">PC4-domain-containing protein</fullName>
    </submittedName>
</protein>
<sequence length="195" mass="21587">MAPSRKRAAVEEYESDGGSVDDGRKTKKAKSAAEGDKEKEGRQKVDSDKQTDDDGNPYWELSYKRRVVIQDYRGKTMVNIREYYEKDGKMMPTQKGISLLLEQYATLLSILPEIEDVLAASGQQVPRPVYDGVEAAPEETTTTTATKSLAETSLPQMDGADDSSSNLDVKEEENDGGQPEVTTEETPAPNTDWEK</sequence>
<dbReference type="OrthoDB" id="2505440at2759"/>
<evidence type="ECO:0000256" key="3">
    <source>
        <dbReference type="ARBA" id="ARBA00023015"/>
    </source>
</evidence>
<organism evidence="9 10">
    <name type="scientific">Aulographum hederae CBS 113979</name>
    <dbReference type="NCBI Taxonomy" id="1176131"/>
    <lineage>
        <taxon>Eukaryota</taxon>
        <taxon>Fungi</taxon>
        <taxon>Dikarya</taxon>
        <taxon>Ascomycota</taxon>
        <taxon>Pezizomycotina</taxon>
        <taxon>Dothideomycetes</taxon>
        <taxon>Pleosporomycetidae</taxon>
        <taxon>Aulographales</taxon>
        <taxon>Aulographaceae</taxon>
    </lineage>
</organism>
<evidence type="ECO:0000256" key="6">
    <source>
        <dbReference type="ARBA" id="ARBA00023242"/>
    </source>
</evidence>
<evidence type="ECO:0000256" key="5">
    <source>
        <dbReference type="ARBA" id="ARBA00023163"/>
    </source>
</evidence>
<feature type="region of interest" description="Disordered" evidence="7">
    <location>
        <begin position="133"/>
        <end position="195"/>
    </location>
</feature>
<dbReference type="Gene3D" id="2.30.31.10">
    <property type="entry name" value="Transcriptional Coactivator Pc4, Chain A"/>
    <property type="match status" value="1"/>
</dbReference>
<evidence type="ECO:0000256" key="4">
    <source>
        <dbReference type="ARBA" id="ARBA00023125"/>
    </source>
</evidence>
<name>A0A6G1GRD4_9PEZI</name>
<evidence type="ECO:0000256" key="1">
    <source>
        <dbReference type="ARBA" id="ARBA00004123"/>
    </source>
</evidence>
<evidence type="ECO:0000313" key="10">
    <source>
        <dbReference type="Proteomes" id="UP000800041"/>
    </source>
</evidence>
<evidence type="ECO:0000256" key="2">
    <source>
        <dbReference type="ARBA" id="ARBA00009001"/>
    </source>
</evidence>
<dbReference type="InterPro" id="IPR009044">
    <property type="entry name" value="ssDNA-bd_transcriptional_reg"/>
</dbReference>
<dbReference type="Pfam" id="PF02229">
    <property type="entry name" value="PC4"/>
    <property type="match status" value="1"/>
</dbReference>
<feature type="compositionally biased region" description="Low complexity" evidence="7">
    <location>
        <begin position="134"/>
        <end position="152"/>
    </location>
</feature>
<dbReference type="GO" id="GO:0005634">
    <property type="term" value="C:nucleus"/>
    <property type="evidence" value="ECO:0007669"/>
    <property type="project" value="UniProtKB-SubCell"/>
</dbReference>
<evidence type="ECO:0000259" key="8">
    <source>
        <dbReference type="Pfam" id="PF02229"/>
    </source>
</evidence>
<keyword evidence="10" id="KW-1185">Reference proteome</keyword>
<feature type="compositionally biased region" description="Polar residues" evidence="7">
    <location>
        <begin position="180"/>
        <end position="189"/>
    </location>
</feature>
<keyword evidence="3" id="KW-0805">Transcription regulation</keyword>
<dbReference type="GO" id="GO:0003677">
    <property type="term" value="F:DNA binding"/>
    <property type="evidence" value="ECO:0007669"/>
    <property type="project" value="UniProtKB-KW"/>
</dbReference>